<dbReference type="RefSeq" id="WP_093372593.1">
    <property type="nucleotide sequence ID" value="NZ_FOQA01000006.1"/>
</dbReference>
<dbReference type="InterPro" id="IPR042070">
    <property type="entry name" value="PucR_C-HTH_sf"/>
</dbReference>
<dbReference type="AlphaFoldDB" id="A0A1I3FI82"/>
<dbReference type="OrthoDB" id="212459at2"/>
<evidence type="ECO:0000313" key="3">
    <source>
        <dbReference type="Proteomes" id="UP000199287"/>
    </source>
</evidence>
<dbReference type="InterPro" id="IPR051448">
    <property type="entry name" value="CdaR-like_regulators"/>
</dbReference>
<dbReference type="EMBL" id="FOQA01000006">
    <property type="protein sequence ID" value="SFI10896.1"/>
    <property type="molecule type" value="Genomic_DNA"/>
</dbReference>
<keyword evidence="2" id="KW-0238">DNA-binding</keyword>
<name>A0A1I3FI82_9FIRM</name>
<dbReference type="Pfam" id="PF13556">
    <property type="entry name" value="HTH_30"/>
    <property type="match status" value="1"/>
</dbReference>
<proteinExistence type="predicted"/>
<dbReference type="InterPro" id="IPR003018">
    <property type="entry name" value="GAF"/>
</dbReference>
<dbReference type="Gene3D" id="1.10.10.2840">
    <property type="entry name" value="PucR C-terminal helix-turn-helix domain"/>
    <property type="match status" value="1"/>
</dbReference>
<reference evidence="3" key="1">
    <citation type="submission" date="2016-10" db="EMBL/GenBank/DDBJ databases">
        <authorList>
            <person name="Varghese N."/>
            <person name="Submissions S."/>
        </authorList>
    </citation>
    <scope>NUCLEOTIDE SEQUENCE [LARGE SCALE GENOMIC DNA]</scope>
    <source>
        <strain evidence="3">Z-7934</strain>
    </source>
</reference>
<dbReference type="Pfam" id="PF13185">
    <property type="entry name" value="GAF_2"/>
    <property type="match status" value="1"/>
</dbReference>
<dbReference type="GO" id="GO:0003677">
    <property type="term" value="F:DNA binding"/>
    <property type="evidence" value="ECO:0007669"/>
    <property type="project" value="UniProtKB-KW"/>
</dbReference>
<dbReference type="InterPro" id="IPR029016">
    <property type="entry name" value="GAF-like_dom_sf"/>
</dbReference>
<dbReference type="SUPFAM" id="SSF55781">
    <property type="entry name" value="GAF domain-like"/>
    <property type="match status" value="1"/>
</dbReference>
<organism evidence="2 3">
    <name type="scientific">Tindallia magadiensis</name>
    <dbReference type="NCBI Taxonomy" id="69895"/>
    <lineage>
        <taxon>Bacteria</taxon>
        <taxon>Bacillati</taxon>
        <taxon>Bacillota</taxon>
        <taxon>Clostridia</taxon>
        <taxon>Peptostreptococcales</taxon>
        <taxon>Tindalliaceae</taxon>
        <taxon>Tindallia</taxon>
    </lineage>
</organism>
<keyword evidence="3" id="KW-1185">Reference proteome</keyword>
<dbReference type="PANTHER" id="PTHR33744">
    <property type="entry name" value="CARBOHYDRATE DIACID REGULATOR"/>
    <property type="match status" value="1"/>
</dbReference>
<dbReference type="Gene3D" id="3.30.450.40">
    <property type="match status" value="1"/>
</dbReference>
<sequence>MDHLNETATYKAMLNIVKTLNSSKSAQEILNSLLEKSVQLVSSGDTGLIFLFNEKKDYLEVKASYGFNSNSYEIIIRKGESITGKAFEENRSIVVNNREDILRYMSSITFYFENTSSPDKFLGRKLSDIKGAIACPIRIRDECIGVLVINNFSTMSTFTDFDKEIVEIISSQAGLAIEKARNLEKEKKKSLELDQYSKILEQEKNRYKHGMNVHMRFMDMVLNGASIDDLIEEISSLIKSDLIFIDQLDHIRSQKISINLTDENILELINLGFAMQKNNHNDRMVFKGYLITTQSIIIDSDYLGFLIIISSEEIYTEEYEITLERGITVLALEIFKNREMEMLEESFKGDFLDVLITHDNIHTINRYSYKYKVDFTKYNRLILIEANVLPSDCEHKIKDYFKDRLKRILKTTSTEAFVAYKFEMFFIILPEETILNDKLLTLMERISYIKNDTSSITNLSGIVSELFLGSINFSKVYMNCKKLLRQKNDSNSNVDWIFFSDSKAKKIILNTPESDLKAFANDVLGDLLNDPRNKEFLKTLKIYIRNSENWTKTKDDLFIHGNTLTQRLNKISDLLDCNIKSYYPRLNIQLAIEIIDLYPEYYNQN</sequence>
<dbReference type="Proteomes" id="UP000199287">
    <property type="component" value="Unassembled WGS sequence"/>
</dbReference>
<dbReference type="SMART" id="SM00065">
    <property type="entry name" value="GAF"/>
    <property type="match status" value="1"/>
</dbReference>
<dbReference type="STRING" id="69895.SAMN05192551_106179"/>
<feature type="domain" description="GAF" evidence="1">
    <location>
        <begin position="25"/>
        <end position="187"/>
    </location>
</feature>
<gene>
    <name evidence="2" type="ORF">SAMN05192551_106179</name>
</gene>
<evidence type="ECO:0000259" key="1">
    <source>
        <dbReference type="SMART" id="SM00065"/>
    </source>
</evidence>
<evidence type="ECO:0000313" key="2">
    <source>
        <dbReference type="EMBL" id="SFI10896.1"/>
    </source>
</evidence>
<dbReference type="PANTHER" id="PTHR33744:SF15">
    <property type="entry name" value="CARBOHYDRATE DIACID REGULATOR"/>
    <property type="match status" value="1"/>
</dbReference>
<protein>
    <submittedName>
        <fullName evidence="2">DNA-binding transcriptional regulator, PucR family</fullName>
    </submittedName>
</protein>
<accession>A0A1I3FI82</accession>
<dbReference type="InterPro" id="IPR025736">
    <property type="entry name" value="PucR_C-HTH_dom"/>
</dbReference>